<feature type="transmembrane region" description="Helical" evidence="9">
    <location>
        <begin position="45"/>
        <end position="72"/>
    </location>
</feature>
<accession>A0A1M5SKU4</accession>
<dbReference type="RefSeq" id="WP_073127441.1">
    <property type="nucleotide sequence ID" value="NZ_BAABCH010000076.1"/>
</dbReference>
<dbReference type="InterPro" id="IPR001901">
    <property type="entry name" value="Translocase_SecE/Sec61-g"/>
</dbReference>
<evidence type="ECO:0000256" key="5">
    <source>
        <dbReference type="ARBA" id="ARBA00022927"/>
    </source>
</evidence>
<dbReference type="EMBL" id="FQWX01000042">
    <property type="protein sequence ID" value="SHH39164.1"/>
    <property type="molecule type" value="Genomic_DNA"/>
</dbReference>
<gene>
    <name evidence="9" type="primary">secE</name>
    <name evidence="10" type="ORF">SAMN04488530_14213</name>
</gene>
<comment type="function">
    <text evidence="9">Essential subunit of the Sec protein translocation channel SecYEG. Clamps together the 2 halves of SecY. May contact the channel plug during translocation.</text>
</comment>
<proteinExistence type="inferred from homology"/>
<dbReference type="PANTHER" id="PTHR33910">
    <property type="entry name" value="PROTEIN TRANSLOCASE SUBUNIT SECE"/>
    <property type="match status" value="1"/>
</dbReference>
<dbReference type="InterPro" id="IPR038379">
    <property type="entry name" value="SecE_sf"/>
</dbReference>
<dbReference type="HAMAP" id="MF_00422">
    <property type="entry name" value="SecE"/>
    <property type="match status" value="1"/>
</dbReference>
<comment type="subunit">
    <text evidence="9">Component of the Sec protein translocase complex. Heterotrimer consisting of SecY, SecE and SecG subunits. The heterotrimers can form oligomers, although 1 heterotrimer is thought to be able to translocate proteins. Interacts with the ribosome. Interacts with SecDF, and other proteins may be involved. Interacts with SecA.</text>
</comment>
<dbReference type="PROSITE" id="PS01067">
    <property type="entry name" value="SECE_SEC61G"/>
    <property type="match status" value="1"/>
</dbReference>
<evidence type="ECO:0000256" key="1">
    <source>
        <dbReference type="ARBA" id="ARBA00004370"/>
    </source>
</evidence>
<dbReference type="Proteomes" id="UP000243255">
    <property type="component" value="Unassembled WGS sequence"/>
</dbReference>
<evidence type="ECO:0000256" key="4">
    <source>
        <dbReference type="ARBA" id="ARBA00022692"/>
    </source>
</evidence>
<dbReference type="GO" id="GO:0065002">
    <property type="term" value="P:intracellular protein transmembrane transport"/>
    <property type="evidence" value="ECO:0007669"/>
    <property type="project" value="UniProtKB-UniRule"/>
</dbReference>
<dbReference type="GO" id="GO:0009306">
    <property type="term" value="P:protein secretion"/>
    <property type="evidence" value="ECO:0007669"/>
    <property type="project" value="UniProtKB-UniRule"/>
</dbReference>
<dbReference type="GO" id="GO:0008320">
    <property type="term" value="F:protein transmembrane transporter activity"/>
    <property type="evidence" value="ECO:0007669"/>
    <property type="project" value="UniProtKB-UniRule"/>
</dbReference>
<keyword evidence="11" id="KW-1185">Reference proteome</keyword>
<keyword evidence="6 9" id="KW-1133">Transmembrane helix</keyword>
<dbReference type="PRINTS" id="PR01650">
    <property type="entry name" value="SECETRNLCASE"/>
</dbReference>
<keyword evidence="7 9" id="KW-0811">Translocation</keyword>
<reference evidence="11" key="1">
    <citation type="submission" date="2016-11" db="EMBL/GenBank/DDBJ databases">
        <authorList>
            <person name="Varghese N."/>
            <person name="Submissions S."/>
        </authorList>
    </citation>
    <scope>NUCLEOTIDE SEQUENCE [LARGE SCALE GENOMIC DNA]</scope>
    <source>
        <strain evidence="11">DSM 2635</strain>
    </source>
</reference>
<protein>
    <recommendedName>
        <fullName evidence="9">Protein translocase subunit SecE</fullName>
    </recommendedName>
</protein>
<organism evidence="10 11">
    <name type="scientific">Asaccharospora irregularis DSM 2635</name>
    <dbReference type="NCBI Taxonomy" id="1121321"/>
    <lineage>
        <taxon>Bacteria</taxon>
        <taxon>Bacillati</taxon>
        <taxon>Bacillota</taxon>
        <taxon>Clostridia</taxon>
        <taxon>Peptostreptococcales</taxon>
        <taxon>Peptostreptococcaceae</taxon>
        <taxon>Asaccharospora</taxon>
    </lineage>
</organism>
<evidence type="ECO:0000313" key="11">
    <source>
        <dbReference type="Proteomes" id="UP000243255"/>
    </source>
</evidence>
<keyword evidence="5 9" id="KW-0653">Protein transport</keyword>
<dbReference type="GO" id="GO:0006605">
    <property type="term" value="P:protein targeting"/>
    <property type="evidence" value="ECO:0007669"/>
    <property type="project" value="UniProtKB-UniRule"/>
</dbReference>
<comment type="subcellular location">
    <subcellularLocation>
        <location evidence="9">Cell membrane</location>
        <topology evidence="9">Single-pass membrane protein</topology>
    </subcellularLocation>
    <subcellularLocation>
        <location evidence="1">Membrane</location>
    </subcellularLocation>
</comment>
<dbReference type="NCBIfam" id="TIGR00964">
    <property type="entry name" value="secE_bact"/>
    <property type="match status" value="1"/>
</dbReference>
<keyword evidence="2 9" id="KW-0813">Transport</keyword>
<keyword evidence="8 9" id="KW-0472">Membrane</keyword>
<evidence type="ECO:0000256" key="8">
    <source>
        <dbReference type="ARBA" id="ARBA00023136"/>
    </source>
</evidence>
<name>A0A1M5SKU4_9FIRM</name>
<evidence type="ECO:0000256" key="7">
    <source>
        <dbReference type="ARBA" id="ARBA00023010"/>
    </source>
</evidence>
<evidence type="ECO:0000256" key="2">
    <source>
        <dbReference type="ARBA" id="ARBA00022448"/>
    </source>
</evidence>
<evidence type="ECO:0000256" key="6">
    <source>
        <dbReference type="ARBA" id="ARBA00022989"/>
    </source>
</evidence>
<dbReference type="OrthoDB" id="9799073at2"/>
<sequence>MAAQANQGSKTKKKFSLATYIKETKQELKRVIWPTKNELLKNTGVVLTVVISSAILVWGLDTLLSGALGFILKIGK</sequence>
<dbReference type="GO" id="GO:0043952">
    <property type="term" value="P:protein transport by the Sec complex"/>
    <property type="evidence" value="ECO:0007669"/>
    <property type="project" value="UniProtKB-UniRule"/>
</dbReference>
<dbReference type="Pfam" id="PF00584">
    <property type="entry name" value="SecE"/>
    <property type="match status" value="1"/>
</dbReference>
<evidence type="ECO:0000256" key="3">
    <source>
        <dbReference type="ARBA" id="ARBA00022475"/>
    </source>
</evidence>
<keyword evidence="3 9" id="KW-1003">Cell membrane</keyword>
<dbReference type="Gene3D" id="1.20.5.1030">
    <property type="entry name" value="Preprotein translocase secy subunit"/>
    <property type="match status" value="1"/>
</dbReference>
<dbReference type="InterPro" id="IPR005807">
    <property type="entry name" value="SecE_bac"/>
</dbReference>
<dbReference type="AlphaFoldDB" id="A0A1M5SKU4"/>
<comment type="similarity">
    <text evidence="9">Belongs to the SecE/SEC61-gamma family.</text>
</comment>
<keyword evidence="4 9" id="KW-0812">Transmembrane</keyword>
<dbReference type="STRING" id="1121321.SAMN04488530_14213"/>
<dbReference type="GO" id="GO:0005886">
    <property type="term" value="C:plasma membrane"/>
    <property type="evidence" value="ECO:0007669"/>
    <property type="project" value="UniProtKB-SubCell"/>
</dbReference>
<evidence type="ECO:0000256" key="9">
    <source>
        <dbReference type="HAMAP-Rule" id="MF_00422"/>
    </source>
</evidence>
<evidence type="ECO:0000313" key="10">
    <source>
        <dbReference type="EMBL" id="SHH39164.1"/>
    </source>
</evidence>
<dbReference type="PANTHER" id="PTHR33910:SF1">
    <property type="entry name" value="PROTEIN TRANSLOCASE SUBUNIT SECE"/>
    <property type="match status" value="1"/>
</dbReference>